<protein>
    <submittedName>
        <fullName evidence="2">Uncharacterized protein</fullName>
    </submittedName>
</protein>
<dbReference type="KEGG" id="buu:WS70_25295"/>
<dbReference type="AlphaFoldDB" id="A0A1B4FN01"/>
<dbReference type="Proteomes" id="UP000062519">
    <property type="component" value="Chromosome 2"/>
</dbReference>
<accession>A0A1B4FN01</accession>
<proteinExistence type="predicted"/>
<organism evidence="2 3">
    <name type="scientific">Burkholderia mayonis</name>
    <dbReference type="NCBI Taxonomy" id="1385591"/>
    <lineage>
        <taxon>Bacteria</taxon>
        <taxon>Pseudomonadati</taxon>
        <taxon>Pseudomonadota</taxon>
        <taxon>Betaproteobacteria</taxon>
        <taxon>Burkholderiales</taxon>
        <taxon>Burkholderiaceae</taxon>
        <taxon>Burkholderia</taxon>
        <taxon>pseudomallei group</taxon>
    </lineage>
</organism>
<keyword evidence="1" id="KW-1133">Transmembrane helix</keyword>
<feature type="transmembrane region" description="Helical" evidence="1">
    <location>
        <begin position="25"/>
        <end position="44"/>
    </location>
</feature>
<evidence type="ECO:0000313" key="2">
    <source>
        <dbReference type="EMBL" id="AOJ05045.1"/>
    </source>
</evidence>
<evidence type="ECO:0000313" key="3">
    <source>
        <dbReference type="Proteomes" id="UP000062519"/>
    </source>
</evidence>
<gene>
    <name evidence="2" type="ORF">WS70_25295</name>
</gene>
<keyword evidence="3" id="KW-1185">Reference proteome</keyword>
<keyword evidence="1" id="KW-0812">Transmembrane</keyword>
<dbReference type="EMBL" id="CP013387">
    <property type="protein sequence ID" value="AOJ05045.1"/>
    <property type="molecule type" value="Genomic_DNA"/>
</dbReference>
<evidence type="ECO:0000256" key="1">
    <source>
        <dbReference type="SAM" id="Phobius"/>
    </source>
</evidence>
<reference evidence="2 3" key="1">
    <citation type="submission" date="2015-12" db="EMBL/GenBank/DDBJ databases">
        <title>Diversity of Burkholderia near neighbor genomes.</title>
        <authorList>
            <person name="Sahl J."/>
            <person name="Wagner D."/>
            <person name="Keim P."/>
        </authorList>
    </citation>
    <scope>NUCLEOTIDE SEQUENCE [LARGE SCALE GENOMIC DNA]</scope>
    <source>
        <strain evidence="2 3">BDU6</strain>
    </source>
</reference>
<name>A0A1B4FN01_9BURK</name>
<sequence length="61" mass="7107">MRQWVLVWHKQGGNQSGKQRDDQKFLHVIAFTMVDWLACIEVAMHRKLAASHLTGIDYLPM</sequence>
<keyword evidence="1" id="KW-0472">Membrane</keyword>